<evidence type="ECO:0000313" key="2">
    <source>
        <dbReference type="Proteomes" id="UP000664771"/>
    </source>
</evidence>
<comment type="caution">
    <text evidence="1">The sequence shown here is derived from an EMBL/GenBank/DDBJ whole genome shotgun (WGS) entry which is preliminary data.</text>
</comment>
<gene>
    <name evidence="1" type="ORF">J2D73_20225</name>
</gene>
<dbReference type="RefSeq" id="WP_207884217.1">
    <property type="nucleotide sequence ID" value="NZ_JAFVMF010000059.1"/>
</dbReference>
<organism evidence="1 2">
    <name type="scientific">Acetobacter sacchari</name>
    <dbReference type="NCBI Taxonomy" id="2661687"/>
    <lineage>
        <taxon>Bacteria</taxon>
        <taxon>Pseudomonadati</taxon>
        <taxon>Pseudomonadota</taxon>
        <taxon>Alphaproteobacteria</taxon>
        <taxon>Acetobacterales</taxon>
        <taxon>Acetobacteraceae</taxon>
        <taxon>Acetobacter</taxon>
    </lineage>
</organism>
<name>A0ABS3M1U8_9PROT</name>
<reference evidence="1 2" key="1">
    <citation type="submission" date="2021-03" db="EMBL/GenBank/DDBJ databases">
        <title>The complete genome sequence of Acetobacter sacchari TBRC 11175.</title>
        <authorList>
            <person name="Charoenyingcharoen P."/>
            <person name="Yukphan P."/>
        </authorList>
    </citation>
    <scope>NUCLEOTIDE SEQUENCE [LARGE SCALE GENOMIC DNA]</scope>
    <source>
        <strain evidence="1 2">TBRC 11175</strain>
    </source>
</reference>
<dbReference type="Proteomes" id="UP000664771">
    <property type="component" value="Unassembled WGS sequence"/>
</dbReference>
<keyword evidence="2" id="KW-1185">Reference proteome</keyword>
<dbReference type="EMBL" id="JAFVMF010000059">
    <property type="protein sequence ID" value="MBO1362106.1"/>
    <property type="molecule type" value="Genomic_DNA"/>
</dbReference>
<sequence>MSDTPDTVIRSISDNLRRIEGVGAPIIFADNVPFIGHVGGVIKATLSAGVSSVDAPGAEVPTAHLRLTRHAAEALIKGLQDIIVLADRNNSGAPIN</sequence>
<accession>A0ABS3M1U8</accession>
<protein>
    <submittedName>
        <fullName evidence="1">Uncharacterized protein</fullName>
    </submittedName>
</protein>
<proteinExistence type="predicted"/>
<evidence type="ECO:0000313" key="1">
    <source>
        <dbReference type="EMBL" id="MBO1362106.1"/>
    </source>
</evidence>